<reference evidence="5 6" key="1">
    <citation type="submission" date="2015-10" db="EMBL/GenBank/DDBJ databases">
        <title>Draft genome sequence of Streptomyces bungoensis DSM 41781, type strain for the species Streptomyces bungoensis.</title>
        <authorList>
            <person name="Ruckert C."/>
            <person name="Winkler A."/>
            <person name="Kalinowski J."/>
            <person name="Kampfer P."/>
            <person name="Glaeser S."/>
        </authorList>
    </citation>
    <scope>NUCLEOTIDE SEQUENCE [LARGE SCALE GENOMIC DNA]</scope>
    <source>
        <strain evidence="5 6">DSM 41781</strain>
    </source>
</reference>
<gene>
    <name evidence="5" type="ORF">AQJ66_03195</name>
</gene>
<dbReference type="PANTHER" id="PTHR10242">
    <property type="entry name" value="8-OXOGUANINE DNA GLYCOSYLASE"/>
    <property type="match status" value="1"/>
</dbReference>
<dbReference type="OrthoDB" id="9798522at2"/>
<dbReference type="STRING" id="285568.AQJ66_03195"/>
<dbReference type="PANTHER" id="PTHR10242:SF2">
    <property type="entry name" value="N-GLYCOSYLASE_DNA LYASE"/>
    <property type="match status" value="1"/>
</dbReference>
<evidence type="ECO:0000256" key="3">
    <source>
        <dbReference type="ARBA" id="ARBA00044632"/>
    </source>
</evidence>
<evidence type="ECO:0000313" key="6">
    <source>
        <dbReference type="Proteomes" id="UP000053024"/>
    </source>
</evidence>
<dbReference type="SMART" id="SM00478">
    <property type="entry name" value="ENDO3c"/>
    <property type="match status" value="1"/>
</dbReference>
<keyword evidence="6" id="KW-1185">Reference proteome</keyword>
<evidence type="ECO:0000256" key="1">
    <source>
        <dbReference type="ARBA" id="ARBA00010679"/>
    </source>
</evidence>
<name>A0A101TCT8_9ACTN</name>
<dbReference type="Proteomes" id="UP000053024">
    <property type="component" value="Unassembled WGS sequence"/>
</dbReference>
<protein>
    <recommendedName>
        <fullName evidence="2">DNA-(apurinic or apyrimidinic site) lyase</fullName>
        <ecNumber evidence="2">4.2.99.18</ecNumber>
    </recommendedName>
</protein>
<organism evidence="5 6">
    <name type="scientific">Streptomyces bungoensis</name>
    <dbReference type="NCBI Taxonomy" id="285568"/>
    <lineage>
        <taxon>Bacteria</taxon>
        <taxon>Bacillati</taxon>
        <taxon>Actinomycetota</taxon>
        <taxon>Actinomycetes</taxon>
        <taxon>Kitasatosporales</taxon>
        <taxon>Streptomycetaceae</taxon>
        <taxon>Streptomyces</taxon>
    </lineage>
</organism>
<dbReference type="InterPro" id="IPR052054">
    <property type="entry name" value="Oxidative_DNA_repair_enzyme"/>
</dbReference>
<dbReference type="EMBL" id="LMWX01000003">
    <property type="protein sequence ID" value="KUN90063.1"/>
    <property type="molecule type" value="Genomic_DNA"/>
</dbReference>
<dbReference type="Gene3D" id="1.10.340.30">
    <property type="entry name" value="Hypothetical protein, domain 2"/>
    <property type="match status" value="1"/>
</dbReference>
<evidence type="ECO:0000256" key="2">
    <source>
        <dbReference type="ARBA" id="ARBA00012720"/>
    </source>
</evidence>
<feature type="domain" description="HhH-GPD" evidence="4">
    <location>
        <begin position="177"/>
        <end position="333"/>
    </location>
</feature>
<dbReference type="CDD" id="cd00056">
    <property type="entry name" value="ENDO3c"/>
    <property type="match status" value="1"/>
</dbReference>
<dbReference type="InterPro" id="IPR011257">
    <property type="entry name" value="DNA_glycosylase"/>
</dbReference>
<dbReference type="SUPFAM" id="SSF48150">
    <property type="entry name" value="DNA-glycosylase"/>
    <property type="match status" value="1"/>
</dbReference>
<comment type="caution">
    <text evidence="5">The sequence shown here is derived from an EMBL/GenBank/DDBJ whole genome shotgun (WGS) entry which is preliminary data.</text>
</comment>
<dbReference type="RefSeq" id="WP_061915966.1">
    <property type="nucleotide sequence ID" value="NZ_KQ948851.1"/>
</dbReference>
<dbReference type="InterPro" id="IPR003265">
    <property type="entry name" value="HhH-GPD_domain"/>
</dbReference>
<proteinExistence type="inferred from homology"/>
<evidence type="ECO:0000313" key="5">
    <source>
        <dbReference type="EMBL" id="KUN90063.1"/>
    </source>
</evidence>
<evidence type="ECO:0000259" key="4">
    <source>
        <dbReference type="SMART" id="SM00478"/>
    </source>
</evidence>
<sequence>MKRFFGPVTMADPQVSDAEHELFGGPLRPTAATQEHDVNPRTLDHTDTLELPVTGDGPFNALHTFWKPSHYATGLEAHTESCSWRTFRVGDLVVGVRLHAEDRTVIADIYTAGDFKPADREELTRRLISSYGLDEDHAAFAELASHVPAMREALAVLGGMRQSCPEDHFEIAVIALLLQNVTIRRTAQMTRNLLAHYGHLVHFDGITLRAWFTPDEIAHVPPETLKERDRLGFRAKSLPHYAAYFRDHSTEDLKAAGNLMEAVQEIKGVGPYTAAVIASHASRAPAAFGIDVWNRKILARRLLDANDAAPETVMTRLNELFPGYAGTAGLYLVEHEYLTNPVASLLRSGPDALTAWNAALEQTGT</sequence>
<comment type="similarity">
    <text evidence="1">Belongs to the type-1 OGG1 family.</text>
</comment>
<comment type="catalytic activity">
    <reaction evidence="3">
        <text>2'-deoxyribonucleotide-(2'-deoxyribose 5'-phosphate)-2'-deoxyribonucleotide-DNA = a 3'-end 2'-deoxyribonucleotide-(2,3-dehydro-2,3-deoxyribose 5'-phosphate)-DNA + a 5'-end 5'-phospho-2'-deoxyribonucleoside-DNA + H(+)</text>
        <dbReference type="Rhea" id="RHEA:66592"/>
        <dbReference type="Rhea" id="RHEA-COMP:13180"/>
        <dbReference type="Rhea" id="RHEA-COMP:16897"/>
        <dbReference type="Rhea" id="RHEA-COMP:17067"/>
        <dbReference type="ChEBI" id="CHEBI:15378"/>
        <dbReference type="ChEBI" id="CHEBI:136412"/>
        <dbReference type="ChEBI" id="CHEBI:157695"/>
        <dbReference type="ChEBI" id="CHEBI:167181"/>
        <dbReference type="EC" id="4.2.99.18"/>
    </reaction>
</comment>
<accession>A0A101TCT8</accession>
<dbReference type="EC" id="4.2.99.18" evidence="2"/>
<dbReference type="GO" id="GO:0006284">
    <property type="term" value="P:base-excision repair"/>
    <property type="evidence" value="ECO:0007669"/>
    <property type="project" value="InterPro"/>
</dbReference>
<dbReference type="GO" id="GO:0140078">
    <property type="term" value="F:class I DNA-(apurinic or apyrimidinic site) endonuclease activity"/>
    <property type="evidence" value="ECO:0007669"/>
    <property type="project" value="UniProtKB-EC"/>
</dbReference>
<dbReference type="AlphaFoldDB" id="A0A101TCT8"/>